<name>A0A941ELZ9_9ACTN</name>
<dbReference type="AlphaFoldDB" id="A0A941ELZ9"/>
<gene>
    <name evidence="1" type="ORF">KDL01_10900</name>
</gene>
<reference evidence="1" key="1">
    <citation type="submission" date="2021-04" db="EMBL/GenBank/DDBJ databases">
        <title>Genome based classification of Actinospica acidithermotolerans sp. nov., an actinobacterium isolated from an Indonesian hot spring.</title>
        <authorList>
            <person name="Kusuma A.B."/>
            <person name="Putra K.E."/>
            <person name="Nafisah S."/>
            <person name="Loh J."/>
            <person name="Nouioui I."/>
            <person name="Goodfellow M."/>
        </authorList>
    </citation>
    <scope>NUCLEOTIDE SEQUENCE</scope>
    <source>
        <strain evidence="1">CSCA 57</strain>
    </source>
</reference>
<comment type="caution">
    <text evidence="1">The sequence shown here is derived from an EMBL/GenBank/DDBJ whole genome shotgun (WGS) entry which is preliminary data.</text>
</comment>
<dbReference type="Proteomes" id="UP000675781">
    <property type="component" value="Unassembled WGS sequence"/>
</dbReference>
<evidence type="ECO:0000313" key="1">
    <source>
        <dbReference type="EMBL" id="MBR7833776.1"/>
    </source>
</evidence>
<keyword evidence="2" id="KW-1185">Reference proteome</keyword>
<evidence type="ECO:0008006" key="3">
    <source>
        <dbReference type="Google" id="ProtNLM"/>
    </source>
</evidence>
<sequence length="62" mass="6851">MAEIAAQPGVSDQIPRKWMDQARIDAGGDQGGALTTAERDELRRLREVAEARTPRSRETAFP</sequence>
<dbReference type="EMBL" id="JAGSOG010000039">
    <property type="protein sequence ID" value="MBR7833776.1"/>
    <property type="molecule type" value="Genomic_DNA"/>
</dbReference>
<accession>A0A941ELZ9</accession>
<proteinExistence type="predicted"/>
<evidence type="ECO:0000313" key="2">
    <source>
        <dbReference type="Proteomes" id="UP000675781"/>
    </source>
</evidence>
<protein>
    <recommendedName>
        <fullName evidence="3">Transposase</fullName>
    </recommendedName>
</protein>
<organism evidence="1 2">
    <name type="scientific">Actinospica durhamensis</name>
    <dbReference type="NCBI Taxonomy" id="1508375"/>
    <lineage>
        <taxon>Bacteria</taxon>
        <taxon>Bacillati</taxon>
        <taxon>Actinomycetota</taxon>
        <taxon>Actinomycetes</taxon>
        <taxon>Catenulisporales</taxon>
        <taxon>Actinospicaceae</taxon>
        <taxon>Actinospica</taxon>
    </lineage>
</organism>
<dbReference type="RefSeq" id="WP_212528297.1">
    <property type="nucleotide sequence ID" value="NZ_JAGSOG010000039.1"/>
</dbReference>